<dbReference type="PROSITE" id="PS00623">
    <property type="entry name" value="GMC_OXRED_1"/>
    <property type="match status" value="1"/>
</dbReference>
<feature type="active site" description="Proton donor" evidence="2">
    <location>
        <position position="480"/>
    </location>
</feature>
<sequence>MSDPVADYIVVGGGLTGCLVASRLSQSAKSPRVVLLEAGSDPSSNPAAAGLLSGLSLLGGEFDYSFKTEPVPETAGRVHTLNVGKALGGGSVLNYGGWLRADAADYDDWADVVGDARWSYEGIKPWLRKSERFFDAGADADEHGFDGPMHVVSVSASESGARQYPLRQAVRDAWGELGMSLNPRKDGTITGVAEFYENSRDGMRQPSNMAYPLDKVHVHTNTVVRRVTFAEGVATGVELADGRRMAAREIIICAGAFRTPQVLMLSGIGPSATLKEHDISLVYDAPDVGQNLHDHFALFLAHKLRDPPLGYAFGSASWTDPALFKSLPWDWVVSQPLPKDILKKHEPDAKRQDRNLYEVITLYVPPGIPGIPMDGTHIATSTMLLRPTSRGTVSIRSADPNDAPVIQPNHFSTAFDRDTLVHAAGVTMKALTSTKALGSVVEGESPPSGEGLDGLTPLAADSSFEALEQRIRQTGMAHAHPGGTAAMGKVVDAEGRVLGVRGLRVADASIVPIPLSGHPQATLYAMAEQLTACILGEA</sequence>
<dbReference type="AlphaFoldDB" id="A0AAW0QGW6"/>
<dbReference type="Pfam" id="PF00732">
    <property type="entry name" value="GMC_oxred_N"/>
    <property type="match status" value="1"/>
</dbReference>
<feature type="domain" description="Glucose-methanol-choline oxidoreductase N-terminal" evidence="6">
    <location>
        <begin position="255"/>
        <end position="269"/>
    </location>
</feature>
<evidence type="ECO:0000256" key="4">
    <source>
        <dbReference type="RuleBase" id="RU003968"/>
    </source>
</evidence>
<dbReference type="Gene3D" id="3.50.50.60">
    <property type="entry name" value="FAD/NAD(P)-binding domain"/>
    <property type="match status" value="1"/>
</dbReference>
<dbReference type="GO" id="GO:0016614">
    <property type="term" value="F:oxidoreductase activity, acting on CH-OH group of donors"/>
    <property type="evidence" value="ECO:0007669"/>
    <property type="project" value="InterPro"/>
</dbReference>
<dbReference type="Gene3D" id="3.30.560.10">
    <property type="entry name" value="Glucose Oxidase, domain 3"/>
    <property type="match status" value="1"/>
</dbReference>
<evidence type="ECO:0000256" key="2">
    <source>
        <dbReference type="PIRSR" id="PIRSR000137-1"/>
    </source>
</evidence>
<dbReference type="SUPFAM" id="SSF51905">
    <property type="entry name" value="FAD/NAD(P)-binding domain"/>
    <property type="match status" value="1"/>
</dbReference>
<gene>
    <name evidence="7" type="ORF">PG999_008619</name>
</gene>
<evidence type="ECO:0000313" key="8">
    <source>
        <dbReference type="Proteomes" id="UP001392437"/>
    </source>
</evidence>
<dbReference type="Pfam" id="PF05199">
    <property type="entry name" value="GMC_oxred_C"/>
    <property type="match status" value="1"/>
</dbReference>
<dbReference type="PROSITE" id="PS00624">
    <property type="entry name" value="GMC_OXRED_2"/>
    <property type="match status" value="1"/>
</dbReference>
<feature type="active site" description="Proton acceptor" evidence="2">
    <location>
        <position position="518"/>
    </location>
</feature>
<dbReference type="InterPro" id="IPR007867">
    <property type="entry name" value="GMC_OxRtase_C"/>
</dbReference>
<keyword evidence="8" id="KW-1185">Reference proteome</keyword>
<evidence type="ECO:0000259" key="6">
    <source>
        <dbReference type="PROSITE" id="PS00624"/>
    </source>
</evidence>
<evidence type="ECO:0000313" key="7">
    <source>
        <dbReference type="EMBL" id="KAK8105260.1"/>
    </source>
</evidence>
<accession>A0AAW0QGW6</accession>
<dbReference type="InterPro" id="IPR000172">
    <property type="entry name" value="GMC_OxRdtase_N"/>
</dbReference>
<feature type="binding site" evidence="3">
    <location>
        <begin position="519"/>
        <end position="520"/>
    </location>
    <ligand>
        <name>FAD</name>
        <dbReference type="ChEBI" id="CHEBI:57692"/>
    </ligand>
</feature>
<comment type="similarity">
    <text evidence="1 4">Belongs to the GMC oxidoreductase family.</text>
</comment>
<feature type="domain" description="Glucose-methanol-choline oxidoreductase N-terminal" evidence="5">
    <location>
        <begin position="84"/>
        <end position="107"/>
    </location>
</feature>
<feature type="binding site" evidence="3">
    <location>
        <position position="224"/>
    </location>
    <ligand>
        <name>FAD</name>
        <dbReference type="ChEBI" id="CHEBI:57692"/>
    </ligand>
</feature>
<dbReference type="InterPro" id="IPR036188">
    <property type="entry name" value="FAD/NAD-bd_sf"/>
</dbReference>
<dbReference type="PANTHER" id="PTHR11552">
    <property type="entry name" value="GLUCOSE-METHANOL-CHOLINE GMC OXIDOREDUCTASE"/>
    <property type="match status" value="1"/>
</dbReference>
<dbReference type="InterPro" id="IPR012132">
    <property type="entry name" value="GMC_OxRdtase"/>
</dbReference>
<dbReference type="PIRSF" id="PIRSF000137">
    <property type="entry name" value="Alcohol_oxidase"/>
    <property type="match status" value="1"/>
</dbReference>
<dbReference type="PANTHER" id="PTHR11552:SF123">
    <property type="entry name" value="GMC OXIDOREDUCTASE (AFU_ORTHOLOGUE AFUA_2G01770)-RELATED"/>
    <property type="match status" value="1"/>
</dbReference>
<evidence type="ECO:0000259" key="5">
    <source>
        <dbReference type="PROSITE" id="PS00623"/>
    </source>
</evidence>
<proteinExistence type="inferred from homology"/>
<keyword evidence="4" id="KW-0285">Flavoprotein</keyword>
<dbReference type="Proteomes" id="UP001392437">
    <property type="component" value="Unassembled WGS sequence"/>
</dbReference>
<dbReference type="SUPFAM" id="SSF54373">
    <property type="entry name" value="FAD-linked reductases, C-terminal domain"/>
    <property type="match status" value="1"/>
</dbReference>
<evidence type="ECO:0000256" key="3">
    <source>
        <dbReference type="PIRSR" id="PIRSR000137-2"/>
    </source>
</evidence>
<dbReference type="EMBL" id="JAQQWP010000008">
    <property type="protein sequence ID" value="KAK8105260.1"/>
    <property type="molecule type" value="Genomic_DNA"/>
</dbReference>
<protein>
    <recommendedName>
        <fullName evidence="5 6">Glucose-methanol-choline oxidoreductase N-terminal domain-containing protein</fullName>
    </recommendedName>
</protein>
<reference evidence="7 8" key="1">
    <citation type="submission" date="2023-01" db="EMBL/GenBank/DDBJ databases">
        <title>Analysis of 21 Apiospora genomes using comparative genomics revels a genus with tremendous synthesis potential of carbohydrate active enzymes and secondary metabolites.</title>
        <authorList>
            <person name="Sorensen T."/>
        </authorList>
    </citation>
    <scope>NUCLEOTIDE SEQUENCE [LARGE SCALE GENOMIC DNA]</scope>
    <source>
        <strain evidence="7 8">CBS 117206</strain>
    </source>
</reference>
<evidence type="ECO:0000256" key="1">
    <source>
        <dbReference type="ARBA" id="ARBA00010790"/>
    </source>
</evidence>
<keyword evidence="3 4" id="KW-0274">FAD</keyword>
<comment type="caution">
    <text evidence="7">The sequence shown here is derived from an EMBL/GenBank/DDBJ whole genome shotgun (WGS) entry which is preliminary data.</text>
</comment>
<dbReference type="GO" id="GO:0050660">
    <property type="term" value="F:flavin adenine dinucleotide binding"/>
    <property type="evidence" value="ECO:0007669"/>
    <property type="project" value="InterPro"/>
</dbReference>
<name>A0AAW0QGW6_9PEZI</name>
<organism evidence="7 8">
    <name type="scientific">Apiospora kogelbergensis</name>
    <dbReference type="NCBI Taxonomy" id="1337665"/>
    <lineage>
        <taxon>Eukaryota</taxon>
        <taxon>Fungi</taxon>
        <taxon>Dikarya</taxon>
        <taxon>Ascomycota</taxon>
        <taxon>Pezizomycotina</taxon>
        <taxon>Sordariomycetes</taxon>
        <taxon>Xylariomycetidae</taxon>
        <taxon>Amphisphaeriales</taxon>
        <taxon>Apiosporaceae</taxon>
        <taxon>Apiospora</taxon>
    </lineage>
</organism>
<comment type="cofactor">
    <cofactor evidence="3">
        <name>FAD</name>
        <dbReference type="ChEBI" id="CHEBI:57692"/>
    </cofactor>
</comment>